<keyword evidence="1" id="KW-1133">Transmembrane helix</keyword>
<dbReference type="EMBL" id="JBHSBA010000003">
    <property type="protein sequence ID" value="MFC4123990.1"/>
    <property type="molecule type" value="Genomic_DNA"/>
</dbReference>
<dbReference type="RefSeq" id="WP_378545308.1">
    <property type="nucleotide sequence ID" value="NZ_JBHSBA010000003.1"/>
</dbReference>
<comment type="caution">
    <text evidence="2">The sequence shown here is derived from an EMBL/GenBank/DDBJ whole genome shotgun (WGS) entry which is preliminary data.</text>
</comment>
<evidence type="ECO:0000313" key="3">
    <source>
        <dbReference type="Proteomes" id="UP001595767"/>
    </source>
</evidence>
<feature type="transmembrane region" description="Helical" evidence="1">
    <location>
        <begin position="33"/>
        <end position="51"/>
    </location>
</feature>
<feature type="transmembrane region" description="Helical" evidence="1">
    <location>
        <begin position="57"/>
        <end position="76"/>
    </location>
</feature>
<keyword evidence="3" id="KW-1185">Reference proteome</keyword>
<gene>
    <name evidence="2" type="ORF">ACFOW8_03495</name>
</gene>
<feature type="transmembrane region" description="Helical" evidence="1">
    <location>
        <begin position="88"/>
        <end position="106"/>
    </location>
</feature>
<organism evidence="2 3">
    <name type="scientific">Nocardia rhizosphaerae</name>
    <dbReference type="NCBI Taxonomy" id="1691571"/>
    <lineage>
        <taxon>Bacteria</taxon>
        <taxon>Bacillati</taxon>
        <taxon>Actinomycetota</taxon>
        <taxon>Actinomycetes</taxon>
        <taxon>Mycobacteriales</taxon>
        <taxon>Nocardiaceae</taxon>
        <taxon>Nocardia</taxon>
    </lineage>
</organism>
<keyword evidence="1" id="KW-0472">Membrane</keyword>
<name>A0ABV8KZP7_9NOCA</name>
<proteinExistence type="predicted"/>
<sequence>MSPLTIARILAVPVSAWLIIALIVNADYRADNIFAVPDFTFSLLLLIAAFLPRRLATPSLLAGFYFGSGVITIAALDRFDHGQAPQGILNLIIAAAYLATALLLTLDHRRALAPAGSTG</sequence>
<keyword evidence="1" id="KW-0812">Transmembrane</keyword>
<evidence type="ECO:0000313" key="2">
    <source>
        <dbReference type="EMBL" id="MFC4123990.1"/>
    </source>
</evidence>
<evidence type="ECO:0000256" key="1">
    <source>
        <dbReference type="SAM" id="Phobius"/>
    </source>
</evidence>
<feature type="transmembrane region" description="Helical" evidence="1">
    <location>
        <begin position="6"/>
        <end position="26"/>
    </location>
</feature>
<dbReference type="Proteomes" id="UP001595767">
    <property type="component" value="Unassembled WGS sequence"/>
</dbReference>
<protein>
    <submittedName>
        <fullName evidence="2">Uncharacterized protein</fullName>
    </submittedName>
</protein>
<reference evidence="3" key="1">
    <citation type="journal article" date="2019" name="Int. J. Syst. Evol. Microbiol.">
        <title>The Global Catalogue of Microorganisms (GCM) 10K type strain sequencing project: providing services to taxonomists for standard genome sequencing and annotation.</title>
        <authorList>
            <consortium name="The Broad Institute Genomics Platform"/>
            <consortium name="The Broad Institute Genome Sequencing Center for Infectious Disease"/>
            <person name="Wu L."/>
            <person name="Ma J."/>
        </authorList>
    </citation>
    <scope>NUCLEOTIDE SEQUENCE [LARGE SCALE GENOMIC DNA]</scope>
    <source>
        <strain evidence="3">CGMCC 4.7204</strain>
    </source>
</reference>
<accession>A0ABV8KZP7</accession>